<dbReference type="RefSeq" id="WP_014545015.1">
    <property type="nucleotide sequence ID" value="NZ_UHJL01000001.1"/>
</dbReference>
<name>A0A380RV98_FIBSU</name>
<dbReference type="Proteomes" id="UP000255423">
    <property type="component" value="Unassembled WGS sequence"/>
</dbReference>
<dbReference type="PANTHER" id="PTHR34472">
    <property type="entry name" value="SULFUR CARRIER PROTEIN THIS"/>
    <property type="match status" value="1"/>
</dbReference>
<dbReference type="EMBL" id="UHJL01000001">
    <property type="protein sequence ID" value="SUQ19334.1"/>
    <property type="molecule type" value="Genomic_DNA"/>
</dbReference>
<protein>
    <submittedName>
        <fullName evidence="1">Sulfur carrier protein</fullName>
    </submittedName>
</protein>
<organism evidence="1 2">
    <name type="scientific">Fibrobacter succinogenes</name>
    <name type="common">Bacteroides succinogenes</name>
    <dbReference type="NCBI Taxonomy" id="833"/>
    <lineage>
        <taxon>Bacteria</taxon>
        <taxon>Pseudomonadati</taxon>
        <taxon>Fibrobacterota</taxon>
        <taxon>Fibrobacteria</taxon>
        <taxon>Fibrobacterales</taxon>
        <taxon>Fibrobacteraceae</taxon>
        <taxon>Fibrobacter</taxon>
    </lineage>
</organism>
<dbReference type="Gene3D" id="3.10.20.30">
    <property type="match status" value="1"/>
</dbReference>
<dbReference type="InterPro" id="IPR012675">
    <property type="entry name" value="Beta-grasp_dom_sf"/>
</dbReference>
<gene>
    <name evidence="1" type="ORF">SAMN05661053_0565</name>
</gene>
<dbReference type="Pfam" id="PF02597">
    <property type="entry name" value="ThiS"/>
    <property type="match status" value="1"/>
</dbReference>
<dbReference type="CDD" id="cd00565">
    <property type="entry name" value="Ubl_ThiS"/>
    <property type="match status" value="1"/>
</dbReference>
<dbReference type="InterPro" id="IPR016155">
    <property type="entry name" value="Mopterin_synth/thiamin_S_b"/>
</dbReference>
<proteinExistence type="predicted"/>
<dbReference type="SUPFAM" id="SSF54285">
    <property type="entry name" value="MoaD/ThiS"/>
    <property type="match status" value="1"/>
</dbReference>
<dbReference type="NCBIfam" id="TIGR01683">
    <property type="entry name" value="thiS"/>
    <property type="match status" value="1"/>
</dbReference>
<evidence type="ECO:0000313" key="1">
    <source>
        <dbReference type="EMBL" id="SUQ19334.1"/>
    </source>
</evidence>
<evidence type="ECO:0000313" key="2">
    <source>
        <dbReference type="Proteomes" id="UP000255423"/>
    </source>
</evidence>
<dbReference type="PANTHER" id="PTHR34472:SF1">
    <property type="entry name" value="SULFUR CARRIER PROTEIN THIS"/>
    <property type="match status" value="1"/>
</dbReference>
<sequence length="68" mass="7197">MNSNPVKINGENVAAAGMTIAEYLASANYDTKRIAVERNLEIVPKSKYAEVVLEAGDVVEVVNFVGGG</sequence>
<reference evidence="1 2" key="1">
    <citation type="submission" date="2017-08" db="EMBL/GenBank/DDBJ databases">
        <authorList>
            <person name="de Groot N.N."/>
        </authorList>
    </citation>
    <scope>NUCLEOTIDE SEQUENCE [LARGE SCALE GENOMIC DNA]</scope>
    <source>
        <strain evidence="1 2">HM2</strain>
    </source>
</reference>
<dbReference type="InterPro" id="IPR003749">
    <property type="entry name" value="ThiS/MoaD-like"/>
</dbReference>
<dbReference type="OMA" id="RYEECEL"/>
<dbReference type="AlphaFoldDB" id="A0A380RV98"/>
<accession>A0A380RV98</accession>
<dbReference type="InterPro" id="IPR010035">
    <property type="entry name" value="Thi_S"/>
</dbReference>